<protein>
    <recommendedName>
        <fullName evidence="3">Signal peptidase complex subunit 2</fullName>
    </recommendedName>
</protein>
<comment type="function">
    <text evidence="8">Component of the signal peptidase complex (SPC) which catalyzes the cleavage of N-terminal signal sequences from nascent proteins as they are translocated into the lumen of the endoplasmic reticulum. Enhances the enzymatic activity of SPC and facilitates the interactions between different components of the translocation site.</text>
</comment>
<dbReference type="EMBL" id="JBBWRZ010000011">
    <property type="protein sequence ID" value="KAK8225800.1"/>
    <property type="molecule type" value="Genomic_DNA"/>
</dbReference>
<evidence type="ECO:0000256" key="4">
    <source>
        <dbReference type="ARBA" id="ARBA00022692"/>
    </source>
</evidence>
<sequence length="238" mass="25767">MSTAEQKIQVHSVPGASANPSSDLKNTSDDALPNYLNSLKFTQDNKQLDVRLALGYAAVTIAGALFYFDWKYGWDATKAWTGPAVAAYFVLNCAFMYWMYVVEKGLVYAGDRDGQKIRISTRVDKHIPIYHLTIAYTTSRKPATSPGELWQRIELSAPFTRWFTADGFFVTKPFQQFLASEIPIIGEADPANVVEEIGRGSGTAATRASAAGVQNVLGQMAAASGVSGAAGAKARKRG</sequence>
<dbReference type="Proteomes" id="UP001492380">
    <property type="component" value="Unassembled WGS sequence"/>
</dbReference>
<keyword evidence="5" id="KW-0256">Endoplasmic reticulum</keyword>
<organism evidence="11 12">
    <name type="scientific">Phyllosticta capitalensis</name>
    <dbReference type="NCBI Taxonomy" id="121624"/>
    <lineage>
        <taxon>Eukaryota</taxon>
        <taxon>Fungi</taxon>
        <taxon>Dikarya</taxon>
        <taxon>Ascomycota</taxon>
        <taxon>Pezizomycotina</taxon>
        <taxon>Dothideomycetes</taxon>
        <taxon>Dothideomycetes incertae sedis</taxon>
        <taxon>Botryosphaeriales</taxon>
        <taxon>Phyllostictaceae</taxon>
        <taxon>Phyllosticta</taxon>
    </lineage>
</organism>
<evidence type="ECO:0000313" key="12">
    <source>
        <dbReference type="Proteomes" id="UP001492380"/>
    </source>
</evidence>
<keyword evidence="6 10" id="KW-1133">Transmembrane helix</keyword>
<evidence type="ECO:0000256" key="10">
    <source>
        <dbReference type="SAM" id="Phobius"/>
    </source>
</evidence>
<evidence type="ECO:0000256" key="8">
    <source>
        <dbReference type="ARBA" id="ARBA00045608"/>
    </source>
</evidence>
<dbReference type="Pfam" id="PF06703">
    <property type="entry name" value="SPC25"/>
    <property type="match status" value="1"/>
</dbReference>
<evidence type="ECO:0000256" key="2">
    <source>
        <dbReference type="ARBA" id="ARBA00007324"/>
    </source>
</evidence>
<accession>A0ABR1YCV0</accession>
<dbReference type="PANTHER" id="PTHR13085:SF0">
    <property type="entry name" value="SIGNAL PEPTIDASE COMPLEX SUBUNIT 2"/>
    <property type="match status" value="1"/>
</dbReference>
<keyword evidence="12" id="KW-1185">Reference proteome</keyword>
<feature type="transmembrane region" description="Helical" evidence="10">
    <location>
        <begin position="50"/>
        <end position="68"/>
    </location>
</feature>
<evidence type="ECO:0000256" key="9">
    <source>
        <dbReference type="SAM" id="MobiDB-lite"/>
    </source>
</evidence>
<feature type="transmembrane region" description="Helical" evidence="10">
    <location>
        <begin position="80"/>
        <end position="102"/>
    </location>
</feature>
<evidence type="ECO:0000256" key="7">
    <source>
        <dbReference type="ARBA" id="ARBA00023136"/>
    </source>
</evidence>
<keyword evidence="7 10" id="KW-0472">Membrane</keyword>
<comment type="caution">
    <text evidence="11">The sequence shown here is derived from an EMBL/GenBank/DDBJ whole genome shotgun (WGS) entry which is preliminary data.</text>
</comment>
<keyword evidence="4 10" id="KW-0812">Transmembrane</keyword>
<comment type="similarity">
    <text evidence="2">Belongs to the SPCS2 family.</text>
</comment>
<comment type="subcellular location">
    <subcellularLocation>
        <location evidence="1">Endoplasmic reticulum membrane</location>
        <topology evidence="1">Multi-pass membrane protein</topology>
    </subcellularLocation>
</comment>
<evidence type="ECO:0000313" key="11">
    <source>
        <dbReference type="EMBL" id="KAK8225800.1"/>
    </source>
</evidence>
<gene>
    <name evidence="11" type="ORF">HDK90DRAFT_505144</name>
</gene>
<evidence type="ECO:0000256" key="6">
    <source>
        <dbReference type="ARBA" id="ARBA00022989"/>
    </source>
</evidence>
<proteinExistence type="inferred from homology"/>
<dbReference type="InterPro" id="IPR009582">
    <property type="entry name" value="Spc2/SPCS2"/>
</dbReference>
<reference evidence="11 12" key="1">
    <citation type="submission" date="2024-04" db="EMBL/GenBank/DDBJ databases">
        <title>Phyllosticta paracitricarpa is synonymous to the EU quarantine fungus P. citricarpa based on phylogenomic analyses.</title>
        <authorList>
            <consortium name="Lawrence Berkeley National Laboratory"/>
            <person name="Van Ingen-Buijs V.A."/>
            <person name="Van Westerhoven A.C."/>
            <person name="Haridas S."/>
            <person name="Skiadas P."/>
            <person name="Martin F."/>
            <person name="Groenewald J.Z."/>
            <person name="Crous P.W."/>
            <person name="Seidl M.F."/>
        </authorList>
    </citation>
    <scope>NUCLEOTIDE SEQUENCE [LARGE SCALE GENOMIC DNA]</scope>
    <source>
        <strain evidence="11 12">CBS 123374</strain>
    </source>
</reference>
<feature type="region of interest" description="Disordered" evidence="9">
    <location>
        <begin position="1"/>
        <end position="25"/>
    </location>
</feature>
<dbReference type="PANTHER" id="PTHR13085">
    <property type="entry name" value="MICROSOMAL SIGNAL PEPTIDASE 25 KDA SUBUNIT"/>
    <property type="match status" value="1"/>
</dbReference>
<evidence type="ECO:0000256" key="5">
    <source>
        <dbReference type="ARBA" id="ARBA00022824"/>
    </source>
</evidence>
<name>A0ABR1YCV0_9PEZI</name>
<evidence type="ECO:0000256" key="1">
    <source>
        <dbReference type="ARBA" id="ARBA00004477"/>
    </source>
</evidence>
<evidence type="ECO:0000256" key="3">
    <source>
        <dbReference type="ARBA" id="ARBA00017057"/>
    </source>
</evidence>